<feature type="domain" description="Carrier" evidence="4">
    <location>
        <begin position="785"/>
        <end position="860"/>
    </location>
</feature>
<sequence length="1239" mass="129730">MVAVQAAEAEVLPLLGAGVEIAAVNGPAAVVISGAEAPVLDLAQRLAAMGRATRRLRVSHAFHSVLMEPMLAEFERVVRGLSFNAPAVPVVSNVTGLLAGDEVCTAEYWVRHVRAAVRFGDGIRCLHEQGVRVFVELGPGAALTAMVQDNLPETAAERSVFVAGLRREGAEVESLLLAVAQAFTAGVGVRWPAVFAGVPATRVDLPTYAFQRERFWLDAPDQIEPASGRSATASETWFWDAVEHERIEALARELQLDVQDGGSSLGVVFPALSQWHRKLRDQTSAGQWRYQIRWQPSSDVRTTLPSGSWLVLVPAGLSLNPGVLSAVEALQECGVDVVRAEVDAAVDDRNTLAERISGELSRLSDDGAGGVVSLLALDESPHPTYEGISNGLAATVLLVQALGDAGVQARLWCVTQGAVSTGRSDPLAGAVQSQIWGLGRVVGLEHPERWGGLIDLPGTVNAQSALRMCRVLADPGDEDQVAIRSSGVYVRRLLRASLDGVSADRRWKPRGSVLVTGGTGALGAHVARWLARGGVEHLILTSRRGIDAPGAVQLRDELSGLGVQVQVVACDVADRDAVATLLASVPAQYPLTAVVHAAGVLDNGKLDEAQLSGFAEVIKAKACGAAHLDALLADTPLDAFVVFSSVAGVWGSGGQASYAAANAFLDALVQRRRARGLAATSVAWGAWAGDGMAGVAAQQLQDYGMAAMEPGLALTALGQVLDHDETCVVVANVDWQRFVETFAWARPSRLVEAFRDQRPQGSSVSADGSALSRRLAEVPASQWRAVVLDVVRGEIAAVLGHATAAAVDPDRAFTEAGFDSLTAVELRNRLGTVTGLRLPATLVFDHPTPAALAAYVTEQVAGTAGAAAPAAAPAPASVDEPIAIVGMACRLPGGVRSPEGLWDLVASGGDGISEWPADRGWDVDGLFDPDPDRSGTSYVRDGGFLYDAADFDAGFFRISPREALAMDPQQRLLLEAAWEVFERAGIDPGSLKGTDTGVFAGTNYQGYADQPSDPGQNTDGQNVEGHRLTGIAGSVVSGRLAYTFGLEGPAVTVDTACSSSLVALHLACQSLRQGESSLALAGGVTVMASPMVFVEFSRQRGLAVDGRCKSFAGAADGTGWSEGVGLLLLERLSDARRNGHQVLAVVRGSAVNQDGASNGLTAPNGPSQQRVIRQALANARLSPVEVDAVEAHGTGTVLGDPIEAQALLEVYGRERLEREPVWLGSVKSNIGHTQAAAGV</sequence>
<protein>
    <submittedName>
        <fullName evidence="6">SDR family NAD(P)-dependent oxidoreductase</fullName>
    </submittedName>
</protein>
<dbReference type="InterPro" id="IPR036736">
    <property type="entry name" value="ACP-like_sf"/>
</dbReference>
<feature type="domain" description="Ketosynthase family 3 (KS3)" evidence="5">
    <location>
        <begin position="879"/>
        <end position="1239"/>
    </location>
</feature>
<reference evidence="7" key="1">
    <citation type="journal article" date="2019" name="Int. J. Syst. Evol. Microbiol.">
        <title>The Global Catalogue of Microorganisms (GCM) 10K type strain sequencing project: providing services to taxonomists for standard genome sequencing and annotation.</title>
        <authorList>
            <consortium name="The Broad Institute Genomics Platform"/>
            <consortium name="The Broad Institute Genome Sequencing Center for Infectious Disease"/>
            <person name="Wu L."/>
            <person name="Ma J."/>
        </authorList>
    </citation>
    <scope>NUCLEOTIDE SEQUENCE [LARGE SCALE GENOMIC DNA]</scope>
    <source>
        <strain evidence="7">CGMCC 4.7152</strain>
    </source>
</reference>
<evidence type="ECO:0000259" key="4">
    <source>
        <dbReference type="PROSITE" id="PS50075"/>
    </source>
</evidence>
<dbReference type="PROSITE" id="PS52004">
    <property type="entry name" value="KS3_2"/>
    <property type="match status" value="1"/>
</dbReference>
<dbReference type="InterPro" id="IPR057326">
    <property type="entry name" value="KR_dom"/>
</dbReference>
<evidence type="ECO:0000256" key="3">
    <source>
        <dbReference type="ARBA" id="ARBA00022679"/>
    </source>
</evidence>
<evidence type="ECO:0000256" key="2">
    <source>
        <dbReference type="ARBA" id="ARBA00022553"/>
    </source>
</evidence>
<evidence type="ECO:0000256" key="1">
    <source>
        <dbReference type="ARBA" id="ARBA00022450"/>
    </source>
</evidence>
<organism evidence="6 7">
    <name type="scientific">Dactylosporangium cerinum</name>
    <dbReference type="NCBI Taxonomy" id="1434730"/>
    <lineage>
        <taxon>Bacteria</taxon>
        <taxon>Bacillati</taxon>
        <taxon>Actinomycetota</taxon>
        <taxon>Actinomycetes</taxon>
        <taxon>Micromonosporales</taxon>
        <taxon>Micromonosporaceae</taxon>
        <taxon>Dactylosporangium</taxon>
    </lineage>
</organism>
<feature type="non-terminal residue" evidence="6">
    <location>
        <position position="1239"/>
    </location>
</feature>
<dbReference type="InterPro" id="IPR009081">
    <property type="entry name" value="PP-bd_ACP"/>
</dbReference>
<name>A0ABV9VWK1_9ACTN</name>
<dbReference type="SUPFAM" id="SSF47336">
    <property type="entry name" value="ACP-like"/>
    <property type="match status" value="1"/>
</dbReference>
<keyword evidence="3" id="KW-0808">Transferase</keyword>
<evidence type="ECO:0000259" key="5">
    <source>
        <dbReference type="PROSITE" id="PS52004"/>
    </source>
</evidence>
<dbReference type="InterPro" id="IPR006162">
    <property type="entry name" value="Ppantetheine_attach_site"/>
</dbReference>
<dbReference type="PANTHER" id="PTHR43775">
    <property type="entry name" value="FATTY ACID SYNTHASE"/>
    <property type="match status" value="1"/>
</dbReference>
<dbReference type="Gene3D" id="3.40.366.10">
    <property type="entry name" value="Malonyl-Coenzyme A Acyl Carrier Protein, domain 2"/>
    <property type="match status" value="1"/>
</dbReference>
<dbReference type="InterPro" id="IPR016035">
    <property type="entry name" value="Acyl_Trfase/lysoPLipase"/>
</dbReference>
<accession>A0ABV9VWK1</accession>
<dbReference type="Gene3D" id="3.30.70.3290">
    <property type="match status" value="1"/>
</dbReference>
<dbReference type="Gene3D" id="3.40.47.10">
    <property type="match status" value="1"/>
</dbReference>
<dbReference type="InterPro" id="IPR041618">
    <property type="entry name" value="PKS_DE"/>
</dbReference>
<dbReference type="SUPFAM" id="SSF52151">
    <property type="entry name" value="FabD/lysophospholipase-like"/>
    <property type="match status" value="1"/>
</dbReference>
<dbReference type="Pfam" id="PF08659">
    <property type="entry name" value="KR"/>
    <property type="match status" value="1"/>
</dbReference>
<dbReference type="InterPro" id="IPR016039">
    <property type="entry name" value="Thiolase-like"/>
</dbReference>
<dbReference type="Gene3D" id="1.10.1200.10">
    <property type="entry name" value="ACP-like"/>
    <property type="match status" value="1"/>
</dbReference>
<evidence type="ECO:0000313" key="7">
    <source>
        <dbReference type="Proteomes" id="UP001595912"/>
    </source>
</evidence>
<dbReference type="Pfam" id="PF02801">
    <property type="entry name" value="Ketoacyl-synt_C"/>
    <property type="match status" value="1"/>
</dbReference>
<dbReference type="InterPro" id="IPR036291">
    <property type="entry name" value="NAD(P)-bd_dom_sf"/>
</dbReference>
<dbReference type="InterPro" id="IPR020806">
    <property type="entry name" value="PKS_PP-bd"/>
</dbReference>
<dbReference type="InterPro" id="IPR014030">
    <property type="entry name" value="Ketoacyl_synth_N"/>
</dbReference>
<dbReference type="SUPFAM" id="SSF53901">
    <property type="entry name" value="Thiolase-like"/>
    <property type="match status" value="1"/>
</dbReference>
<dbReference type="PROSITE" id="PS00606">
    <property type="entry name" value="KS3_1"/>
    <property type="match status" value="1"/>
</dbReference>
<dbReference type="PANTHER" id="PTHR43775:SF51">
    <property type="entry name" value="INACTIVE PHENOLPHTHIOCEROL SYNTHESIS POLYKETIDE SYNTHASE TYPE I PKS1-RELATED"/>
    <property type="match status" value="1"/>
</dbReference>
<gene>
    <name evidence="6" type="ORF">ACFPIJ_22170</name>
</gene>
<dbReference type="Pfam" id="PF00109">
    <property type="entry name" value="ketoacyl-synt"/>
    <property type="match status" value="1"/>
</dbReference>
<dbReference type="CDD" id="cd08952">
    <property type="entry name" value="KR_1_SDR_x"/>
    <property type="match status" value="1"/>
</dbReference>
<dbReference type="SMART" id="SM00825">
    <property type="entry name" value="PKS_KS"/>
    <property type="match status" value="1"/>
</dbReference>
<dbReference type="InterPro" id="IPR020841">
    <property type="entry name" value="PKS_Beta-ketoAc_synthase_dom"/>
</dbReference>
<dbReference type="EMBL" id="JBHSIU010000026">
    <property type="protein sequence ID" value="MFC5000529.1"/>
    <property type="molecule type" value="Genomic_DNA"/>
</dbReference>
<keyword evidence="1" id="KW-0596">Phosphopantetheine</keyword>
<dbReference type="SMART" id="SM00823">
    <property type="entry name" value="PKS_PP"/>
    <property type="match status" value="1"/>
</dbReference>
<dbReference type="InterPro" id="IPR050091">
    <property type="entry name" value="PKS_NRPS_Biosynth_Enz"/>
</dbReference>
<dbReference type="CDD" id="cd00833">
    <property type="entry name" value="PKS"/>
    <property type="match status" value="1"/>
</dbReference>
<dbReference type="InterPro" id="IPR018201">
    <property type="entry name" value="Ketoacyl_synth_AS"/>
</dbReference>
<dbReference type="Proteomes" id="UP001595912">
    <property type="component" value="Unassembled WGS sequence"/>
</dbReference>
<evidence type="ECO:0000313" key="6">
    <source>
        <dbReference type="EMBL" id="MFC5000529.1"/>
    </source>
</evidence>
<keyword evidence="2" id="KW-0597">Phosphoprotein</keyword>
<dbReference type="InterPro" id="IPR013968">
    <property type="entry name" value="PKS_KR"/>
</dbReference>
<dbReference type="RefSeq" id="WP_380117083.1">
    <property type="nucleotide sequence ID" value="NZ_JBHSIU010000026.1"/>
</dbReference>
<proteinExistence type="predicted"/>
<comment type="caution">
    <text evidence="6">The sequence shown here is derived from an EMBL/GenBank/DDBJ whole genome shotgun (WGS) entry which is preliminary data.</text>
</comment>
<dbReference type="Pfam" id="PF18369">
    <property type="entry name" value="PKS_DE"/>
    <property type="match status" value="1"/>
</dbReference>
<dbReference type="SMART" id="SM00827">
    <property type="entry name" value="PKS_AT"/>
    <property type="match status" value="1"/>
</dbReference>
<dbReference type="PROSITE" id="PS00012">
    <property type="entry name" value="PHOSPHOPANTETHEINE"/>
    <property type="match status" value="1"/>
</dbReference>
<dbReference type="InterPro" id="IPR014031">
    <property type="entry name" value="Ketoacyl_synth_C"/>
</dbReference>
<dbReference type="Gene3D" id="3.40.50.720">
    <property type="entry name" value="NAD(P)-binding Rossmann-like Domain"/>
    <property type="match status" value="1"/>
</dbReference>
<dbReference type="SMART" id="SM01294">
    <property type="entry name" value="PKS_PP_betabranch"/>
    <property type="match status" value="1"/>
</dbReference>
<dbReference type="Pfam" id="PF00550">
    <property type="entry name" value="PP-binding"/>
    <property type="match status" value="1"/>
</dbReference>
<dbReference type="Pfam" id="PF00698">
    <property type="entry name" value="Acyl_transf_1"/>
    <property type="match status" value="1"/>
</dbReference>
<dbReference type="PROSITE" id="PS50075">
    <property type="entry name" value="CARRIER"/>
    <property type="match status" value="1"/>
</dbReference>
<dbReference type="InterPro" id="IPR014043">
    <property type="entry name" value="Acyl_transferase_dom"/>
</dbReference>
<dbReference type="SMART" id="SM00822">
    <property type="entry name" value="PKS_KR"/>
    <property type="match status" value="1"/>
</dbReference>
<dbReference type="InterPro" id="IPR001227">
    <property type="entry name" value="Ac_transferase_dom_sf"/>
</dbReference>
<dbReference type="SUPFAM" id="SSF51735">
    <property type="entry name" value="NAD(P)-binding Rossmann-fold domains"/>
    <property type="match status" value="2"/>
</dbReference>
<keyword evidence="7" id="KW-1185">Reference proteome</keyword>